<feature type="region of interest" description="Disordered" evidence="8">
    <location>
        <begin position="352"/>
        <end position="403"/>
    </location>
</feature>
<dbReference type="Proteomes" id="UP000694580">
    <property type="component" value="Chromosome 15"/>
</dbReference>
<dbReference type="RefSeq" id="XP_028810968.1">
    <property type="nucleotide sequence ID" value="XM_028955135.1"/>
</dbReference>
<dbReference type="GO" id="GO:0016020">
    <property type="term" value="C:membrane"/>
    <property type="evidence" value="ECO:0007669"/>
    <property type="project" value="UniProtKB-SubCell"/>
</dbReference>
<keyword evidence="14" id="KW-1185">Reference proteome</keyword>
<feature type="domain" description="FAM171 N-terminal" evidence="11">
    <location>
        <begin position="54"/>
        <end position="301"/>
    </location>
</feature>
<feature type="chain" id="PRO_5044188593" description="Protein FAM171B" evidence="10">
    <location>
        <begin position="25"/>
        <end position="746"/>
    </location>
</feature>
<evidence type="ECO:0000313" key="13">
    <source>
        <dbReference type="Ensembl" id="ENSDCDP00010014224.1"/>
    </source>
</evidence>
<proteinExistence type="inferred from homology"/>
<evidence type="ECO:0000256" key="10">
    <source>
        <dbReference type="SAM" id="SignalP"/>
    </source>
</evidence>
<organism evidence="13 14">
    <name type="scientific">Denticeps clupeoides</name>
    <name type="common">denticle herring</name>
    <dbReference type="NCBI Taxonomy" id="299321"/>
    <lineage>
        <taxon>Eukaryota</taxon>
        <taxon>Metazoa</taxon>
        <taxon>Chordata</taxon>
        <taxon>Craniata</taxon>
        <taxon>Vertebrata</taxon>
        <taxon>Euteleostomi</taxon>
        <taxon>Actinopterygii</taxon>
        <taxon>Neopterygii</taxon>
        <taxon>Teleostei</taxon>
        <taxon>Clupei</taxon>
        <taxon>Clupeiformes</taxon>
        <taxon>Denticipitoidei</taxon>
        <taxon>Denticipitidae</taxon>
        <taxon>Denticeps</taxon>
    </lineage>
</organism>
<dbReference type="InterPro" id="IPR018890">
    <property type="entry name" value="FAM171"/>
</dbReference>
<evidence type="ECO:0000256" key="3">
    <source>
        <dbReference type="ARBA" id="ARBA00022692"/>
    </source>
</evidence>
<keyword evidence="7" id="KW-0325">Glycoprotein</keyword>
<evidence type="ECO:0000256" key="2">
    <source>
        <dbReference type="ARBA" id="ARBA00006818"/>
    </source>
</evidence>
<keyword evidence="3 9" id="KW-0812">Transmembrane</keyword>
<dbReference type="AlphaFoldDB" id="A0AAY4AZM1"/>
<name>A0AAY4AZM1_9TELE</name>
<feature type="compositionally biased region" description="Low complexity" evidence="8">
    <location>
        <begin position="690"/>
        <end position="699"/>
    </location>
</feature>
<feature type="domain" description="FAM171 C-terminal" evidence="12">
    <location>
        <begin position="530"/>
        <end position="677"/>
    </location>
</feature>
<evidence type="ECO:0000256" key="8">
    <source>
        <dbReference type="SAM" id="MobiDB-lite"/>
    </source>
</evidence>
<dbReference type="Pfam" id="PF10577">
    <property type="entry name" value="FAM171A1-2-B_N"/>
    <property type="match status" value="1"/>
</dbReference>
<dbReference type="Ensembl" id="ENSDCDT00010014996.1">
    <property type="protein sequence ID" value="ENSDCDP00010014224.1"/>
    <property type="gene ID" value="ENSDCDG00010006525.1"/>
</dbReference>
<keyword evidence="4 10" id="KW-0732">Signal</keyword>
<evidence type="ECO:0000256" key="9">
    <source>
        <dbReference type="SAM" id="Phobius"/>
    </source>
</evidence>
<accession>A0AAY4AZM1</accession>
<evidence type="ECO:0000259" key="12">
    <source>
        <dbReference type="Pfam" id="PF20771"/>
    </source>
</evidence>
<feature type="signal peptide" evidence="10">
    <location>
        <begin position="1"/>
        <end position="24"/>
    </location>
</feature>
<evidence type="ECO:0008006" key="15">
    <source>
        <dbReference type="Google" id="ProtNLM"/>
    </source>
</evidence>
<feature type="compositionally biased region" description="Basic and acidic residues" evidence="8">
    <location>
        <begin position="726"/>
        <end position="746"/>
    </location>
</feature>
<dbReference type="InterPro" id="IPR049175">
    <property type="entry name" value="FAM171_C"/>
</dbReference>
<gene>
    <name evidence="13" type="primary">fam171b</name>
</gene>
<evidence type="ECO:0000256" key="7">
    <source>
        <dbReference type="ARBA" id="ARBA00023180"/>
    </source>
</evidence>
<feature type="transmembrane region" description="Helical" evidence="9">
    <location>
        <begin position="322"/>
        <end position="342"/>
    </location>
</feature>
<feature type="region of interest" description="Disordered" evidence="8">
    <location>
        <begin position="668"/>
        <end position="746"/>
    </location>
</feature>
<dbReference type="GeneID" id="114765072"/>
<dbReference type="GeneTree" id="ENSGT00950000183184"/>
<keyword evidence="6 9" id="KW-0472">Membrane</keyword>
<reference evidence="13" key="3">
    <citation type="submission" date="2025-09" db="UniProtKB">
        <authorList>
            <consortium name="Ensembl"/>
        </authorList>
    </citation>
    <scope>IDENTIFICATION</scope>
</reference>
<sequence length="746" mass="82324">MADLASFTLLTVLLMRFEDGRVSGAEAGGPALLMEGGEDAAAVREPLLPEPPLVLRVWVKDKRSQRYIRGAVVQVFVNGTRTHSTQTQDNGEALLMVPFALGETVMLLANMDGYLPAQLPWKTRRMPIFSSVTVLLLPQTQGNIWLFEDTVLITRKTSASDFTSQPCVQFPRGLLELPVSTNVSMLTAYLTTPQLPIDCHLCTTGLASGRSGNRSVTLKPVAALSVQLLANGDELPVSGSIKLTVPLLHSSHLLPSESVPAWAFDKEKGTWLNKGVGTIKMDGTRLVWTYVASHLGNWIAAPLPSVNGYVGTSVDIISYHTYLLLGILAGSLFIVIGFLSVLSCHCRDATRNAEKKRQRKTSRAVLHKDQTTSTRCDHDEEASYHPEDRSFPLARQGPSQDGFVSPRHQASYNMEDVGHPTAKLYENICAMHPESMKTSFPLVYVHSEEMARIRELSDQKKVYQDSSENVIFPDKLFHIYNQSVAIIQTPEHPQSDSFSCQSATFPRNSAEYGAQSKRQYKDSFTQTLPKIPVQDSHEQPSLETRINPGVWGRYSHLLESVSVPGTLNEAVRIGPFRGELQGISEQTLLELSKAKPSPHPPRAWFVSLDGKPLAQVRHSVIDLQGRHRPGSSNDTSLDSGVDMNEHQQPLLKGNREGPSLSAIAKTGGTMELDHSSSEVGSPEDVSMRNTSSLTTTSISEEPDASESLSELQAMPPPQWPHKVREKIRADKRNERHACEKKARVKR</sequence>
<dbReference type="PANTHER" id="PTHR31626">
    <property type="entry name" value="SUSHI DOMAIN-CONTAINING PROTEIN"/>
    <property type="match status" value="1"/>
</dbReference>
<dbReference type="CTD" id="165215"/>
<feature type="compositionally biased region" description="Basic and acidic residues" evidence="8">
    <location>
        <begin position="366"/>
        <end position="390"/>
    </location>
</feature>
<evidence type="ECO:0000313" key="14">
    <source>
        <dbReference type="Proteomes" id="UP000694580"/>
    </source>
</evidence>
<evidence type="ECO:0000259" key="11">
    <source>
        <dbReference type="Pfam" id="PF10577"/>
    </source>
</evidence>
<dbReference type="PANTHER" id="PTHR31626:SF2">
    <property type="entry name" value="PROTEIN FAM171B"/>
    <property type="match status" value="1"/>
</dbReference>
<reference evidence="13 14" key="1">
    <citation type="submission" date="2020-06" db="EMBL/GenBank/DDBJ databases">
        <authorList>
            <consortium name="Wellcome Sanger Institute Data Sharing"/>
        </authorList>
    </citation>
    <scope>NUCLEOTIDE SEQUENCE [LARGE SCALE GENOMIC DNA]</scope>
</reference>
<dbReference type="Pfam" id="PF20771">
    <property type="entry name" value="FAM171A1-2-B_C"/>
    <property type="match status" value="1"/>
</dbReference>
<comment type="similarity">
    <text evidence="2">Belongs to the FAM171 family.</text>
</comment>
<dbReference type="InterPro" id="IPR048530">
    <property type="entry name" value="FAM171_N"/>
</dbReference>
<evidence type="ECO:0000256" key="4">
    <source>
        <dbReference type="ARBA" id="ARBA00022729"/>
    </source>
</evidence>
<protein>
    <recommendedName>
        <fullName evidence="15">Protein FAM171B</fullName>
    </recommendedName>
</protein>
<feature type="region of interest" description="Disordered" evidence="8">
    <location>
        <begin position="621"/>
        <end position="642"/>
    </location>
</feature>
<evidence type="ECO:0000256" key="5">
    <source>
        <dbReference type="ARBA" id="ARBA00022989"/>
    </source>
</evidence>
<keyword evidence="5 9" id="KW-1133">Transmembrane helix</keyword>
<reference evidence="13" key="2">
    <citation type="submission" date="2025-08" db="UniProtKB">
        <authorList>
            <consortium name="Ensembl"/>
        </authorList>
    </citation>
    <scope>IDENTIFICATION</scope>
</reference>
<comment type="subcellular location">
    <subcellularLocation>
        <location evidence="1">Membrane</location>
        <topology evidence="1">Single-pass type I membrane protein</topology>
    </subcellularLocation>
</comment>
<evidence type="ECO:0000256" key="1">
    <source>
        <dbReference type="ARBA" id="ARBA00004479"/>
    </source>
</evidence>
<evidence type="ECO:0000256" key="6">
    <source>
        <dbReference type="ARBA" id="ARBA00023136"/>
    </source>
</evidence>